<feature type="transmembrane region" description="Helical" evidence="5">
    <location>
        <begin position="191"/>
        <end position="211"/>
    </location>
</feature>
<dbReference type="Gene3D" id="1.20.1250.20">
    <property type="entry name" value="MFS general substrate transporter like domains"/>
    <property type="match status" value="1"/>
</dbReference>
<feature type="transmembrane region" description="Helical" evidence="5">
    <location>
        <begin position="475"/>
        <end position="499"/>
    </location>
</feature>
<evidence type="ECO:0000256" key="5">
    <source>
        <dbReference type="SAM" id="Phobius"/>
    </source>
</evidence>
<feature type="transmembrane region" description="Helical" evidence="5">
    <location>
        <begin position="360"/>
        <end position="381"/>
    </location>
</feature>
<keyword evidence="4 5" id="KW-0472">Membrane</keyword>
<feature type="transmembrane region" description="Helical" evidence="5">
    <location>
        <begin position="421"/>
        <end position="454"/>
    </location>
</feature>
<feature type="transmembrane region" description="Helical" evidence="5">
    <location>
        <begin position="393"/>
        <end position="415"/>
    </location>
</feature>
<protein>
    <recommendedName>
        <fullName evidence="6">Major facilitator superfamily (MFS) profile domain-containing protein</fullName>
    </recommendedName>
</protein>
<sequence length="573" mass="64370">MIEKKKKHIRESNSEEDDLLGVNAPTIEYDTFLTAAGDFGLYQCMMFFCVGPFYIFGAFVYFSQLFMTEVSPNHWCWIPELQNLSEFERRSLAIPDDLNSRFGYSHCQAYVANWSEVLENGLNPNSSWPISSCQNGWEFNKTEIPYPTISSELGWVCDGRSNQAKAQSIFFIGSIIGGFLIGLFADRYGRLSAATLSNIIGCSAGVGSIYARNFTEFAICRFFVGCSYDNCLMMTYLLILETTSPKYRTVMANLSFAVFYTTGVTSLPWIALACGHWKTLCLATSIPLASALLAHFILPESPTWLLSKGRVDETVKKIMTIAKVNKKEISPKMVMQFKLTVAQQTDPEKASLIDLLRRPILRKLFIISCIQFVCSMLIFDLSTRTINQLKYDFFLSFTFISLTEFPSLVLISFILDPVGRRWLTIVVMLICAVFSILTPLIPNSIASVVCAVISRFTINMTANTATQWVAEVLPTAVRGSGAATVHICAYMASVISPFIAHLDSIAYWLPFAFISCIASLCAILAFLLPETANKEMPQTFEAAETLMREKDLWFFPWNKNNESKSVNDIFEMN</sequence>
<feature type="transmembrane region" description="Helical" evidence="5">
    <location>
        <begin position="251"/>
        <end position="272"/>
    </location>
</feature>
<evidence type="ECO:0000313" key="8">
    <source>
        <dbReference type="Proteomes" id="UP001153292"/>
    </source>
</evidence>
<accession>A0ABN8AZC2</accession>
<proteinExistence type="predicted"/>
<keyword evidence="8" id="KW-1185">Reference proteome</keyword>
<evidence type="ECO:0000256" key="3">
    <source>
        <dbReference type="ARBA" id="ARBA00022989"/>
    </source>
</evidence>
<evidence type="ECO:0000256" key="4">
    <source>
        <dbReference type="ARBA" id="ARBA00023136"/>
    </source>
</evidence>
<evidence type="ECO:0000259" key="6">
    <source>
        <dbReference type="PROSITE" id="PS50850"/>
    </source>
</evidence>
<dbReference type="EMBL" id="OU963895">
    <property type="protein sequence ID" value="CAH0401827.1"/>
    <property type="molecule type" value="Genomic_DNA"/>
</dbReference>
<dbReference type="PANTHER" id="PTHR24064">
    <property type="entry name" value="SOLUTE CARRIER FAMILY 22 MEMBER"/>
    <property type="match status" value="1"/>
</dbReference>
<feature type="transmembrane region" description="Helical" evidence="5">
    <location>
        <begin position="218"/>
        <end position="239"/>
    </location>
</feature>
<feature type="domain" description="Major facilitator superfamily (MFS) profile" evidence="6">
    <location>
        <begin position="109"/>
        <end position="533"/>
    </location>
</feature>
<dbReference type="Pfam" id="PF00083">
    <property type="entry name" value="Sugar_tr"/>
    <property type="match status" value="1"/>
</dbReference>
<keyword evidence="3 5" id="KW-1133">Transmembrane helix</keyword>
<dbReference type="InterPro" id="IPR036259">
    <property type="entry name" value="MFS_trans_sf"/>
</dbReference>
<evidence type="ECO:0000256" key="2">
    <source>
        <dbReference type="ARBA" id="ARBA00022692"/>
    </source>
</evidence>
<evidence type="ECO:0000256" key="1">
    <source>
        <dbReference type="ARBA" id="ARBA00004141"/>
    </source>
</evidence>
<feature type="transmembrane region" description="Helical" evidence="5">
    <location>
        <begin position="39"/>
        <end position="62"/>
    </location>
</feature>
<keyword evidence="2 5" id="KW-0812">Transmembrane</keyword>
<gene>
    <name evidence="7" type="ORF">CHILSU_LOCUS5065</name>
</gene>
<dbReference type="PROSITE" id="PS50850">
    <property type="entry name" value="MFS"/>
    <property type="match status" value="1"/>
</dbReference>
<feature type="transmembrane region" description="Helical" evidence="5">
    <location>
        <begin position="279"/>
        <end position="298"/>
    </location>
</feature>
<dbReference type="SUPFAM" id="SSF103473">
    <property type="entry name" value="MFS general substrate transporter"/>
    <property type="match status" value="1"/>
</dbReference>
<reference evidence="7" key="1">
    <citation type="submission" date="2021-12" db="EMBL/GenBank/DDBJ databases">
        <authorList>
            <person name="King R."/>
        </authorList>
    </citation>
    <scope>NUCLEOTIDE SEQUENCE</scope>
</reference>
<feature type="transmembrane region" description="Helical" evidence="5">
    <location>
        <begin position="505"/>
        <end position="528"/>
    </location>
</feature>
<dbReference type="InterPro" id="IPR005828">
    <property type="entry name" value="MFS_sugar_transport-like"/>
</dbReference>
<evidence type="ECO:0000313" key="7">
    <source>
        <dbReference type="EMBL" id="CAH0401827.1"/>
    </source>
</evidence>
<comment type="subcellular location">
    <subcellularLocation>
        <location evidence="1">Membrane</location>
        <topology evidence="1">Multi-pass membrane protein</topology>
    </subcellularLocation>
</comment>
<organism evidence="7 8">
    <name type="scientific">Chilo suppressalis</name>
    <name type="common">Asiatic rice borer moth</name>
    <dbReference type="NCBI Taxonomy" id="168631"/>
    <lineage>
        <taxon>Eukaryota</taxon>
        <taxon>Metazoa</taxon>
        <taxon>Ecdysozoa</taxon>
        <taxon>Arthropoda</taxon>
        <taxon>Hexapoda</taxon>
        <taxon>Insecta</taxon>
        <taxon>Pterygota</taxon>
        <taxon>Neoptera</taxon>
        <taxon>Endopterygota</taxon>
        <taxon>Lepidoptera</taxon>
        <taxon>Glossata</taxon>
        <taxon>Ditrysia</taxon>
        <taxon>Pyraloidea</taxon>
        <taxon>Crambidae</taxon>
        <taxon>Crambinae</taxon>
        <taxon>Chilo</taxon>
    </lineage>
</organism>
<dbReference type="Proteomes" id="UP001153292">
    <property type="component" value="Chromosome 2"/>
</dbReference>
<feature type="transmembrane region" description="Helical" evidence="5">
    <location>
        <begin position="168"/>
        <end position="185"/>
    </location>
</feature>
<dbReference type="InterPro" id="IPR020846">
    <property type="entry name" value="MFS_dom"/>
</dbReference>
<name>A0ABN8AZC2_CHISP</name>